<feature type="compositionally biased region" description="Basic and acidic residues" evidence="1">
    <location>
        <begin position="532"/>
        <end position="542"/>
    </location>
</feature>
<organism evidence="3 4">
    <name type="scientific">Bathymodiolus thermophilus thioautotrophic gill symbiont</name>
    <dbReference type="NCBI Taxonomy" id="2360"/>
    <lineage>
        <taxon>Bacteria</taxon>
        <taxon>Pseudomonadati</taxon>
        <taxon>Pseudomonadota</taxon>
        <taxon>Gammaproteobacteria</taxon>
        <taxon>sulfur-oxidizing symbionts</taxon>
    </lineage>
</organism>
<dbReference type="KEGG" id="bthg:MS2017_0295"/>
<sequence length="686" mass="77076" precursor="true">MKEFMKKTLLAVVLMASLMPVVSNAFTPGNLDNAPVMVQLTSVWTWYNAETNTMRFGANTRHGIINLETSEGSGRDHNVYQYSKLMKLHGHYITVDGWLDDAGIKLTFEYKNLPPSPNITMSWGDLYHTFYDNFRLYNGRLLDITTDDNAEIWWHALDLPKSPNSEIISAKLHHVGASGMKLQLNFSHELYGDPTLDADAYKYERDAFTFNSNKDFFKVTLEDNRKTLWLSHENIPDDATLEMSIPELKKSLKKYYANYDGKIERKTEILLEQMQLPVFDNNTSRMKNITASSEGNLVKIDIEFDRVLNWKNAVSTTIQLDKLFKLNDVYVDATMVMSDLGAGNKHVQITYEGNVERSIMTIDLGSLRSGLTKVFTNFYSHISSHIQSQIDTLDLPKRKPSTIGSIQADIFPSGNRRYGVINMTFDEDLVWQEGYGYDSSCSLDGNACQVVKVNEEYVNVTSSTNQEGDRKKLILTYTIMTADSTVTVNLIDLKAYLSKVLYNFSGDLTDAAKAQFDSLEFPKSFELQMQEKSIKAERDTETHTQTAHTAKETTKSATTVADGFAAKNDAIEAANKAEESANDVSETDTTRKQSANANAQLAKEHAEAAKVAFKELYESKAIQGNWKTPVIKGLGYSTDIYSYEGKTNNKGMYRCQSGEMVTFSLGYIKIAKVTCPPAVTLVSVPE</sequence>
<dbReference type="Proteomes" id="UP000278334">
    <property type="component" value="Chromosome"/>
</dbReference>
<keyword evidence="2" id="KW-0732">Signal</keyword>
<proteinExistence type="predicted"/>
<protein>
    <submittedName>
        <fullName evidence="3">Uncharacterized protein</fullName>
    </submittedName>
</protein>
<feature type="region of interest" description="Disordered" evidence="1">
    <location>
        <begin position="576"/>
        <end position="601"/>
    </location>
</feature>
<reference evidence="3 4" key="1">
    <citation type="submission" date="2017-11" db="EMBL/GenBank/DDBJ databases">
        <title>Genome sequence of the bacterial symbiont EPR9N from a vent mussel Bathymodiolus thermophilus.</title>
        <authorList>
            <person name="Won Y.-J."/>
        </authorList>
    </citation>
    <scope>NUCLEOTIDE SEQUENCE [LARGE SCALE GENOMIC DNA]</scope>
    <source>
        <strain evidence="3 4">EPR9N</strain>
    </source>
</reference>
<feature type="signal peptide" evidence="2">
    <location>
        <begin position="1"/>
        <end position="25"/>
    </location>
</feature>
<evidence type="ECO:0000256" key="2">
    <source>
        <dbReference type="SAM" id="SignalP"/>
    </source>
</evidence>
<name>A0A3G3IJM7_9GAMM</name>
<evidence type="ECO:0000313" key="3">
    <source>
        <dbReference type="EMBL" id="AYQ56045.1"/>
    </source>
</evidence>
<feature type="chain" id="PRO_5017985194" evidence="2">
    <location>
        <begin position="26"/>
        <end position="686"/>
    </location>
</feature>
<evidence type="ECO:0000313" key="4">
    <source>
        <dbReference type="Proteomes" id="UP000278334"/>
    </source>
</evidence>
<accession>A0A3G3IJM7</accession>
<gene>
    <name evidence="3" type="ORF">MS2017_0295</name>
</gene>
<dbReference type="AlphaFoldDB" id="A0A3G3IJM7"/>
<evidence type="ECO:0000256" key="1">
    <source>
        <dbReference type="SAM" id="MobiDB-lite"/>
    </source>
</evidence>
<dbReference type="EMBL" id="CP024634">
    <property type="protein sequence ID" value="AYQ56045.1"/>
    <property type="molecule type" value="Genomic_DNA"/>
</dbReference>
<feature type="region of interest" description="Disordered" evidence="1">
    <location>
        <begin position="532"/>
        <end position="555"/>
    </location>
</feature>